<keyword evidence="1" id="KW-0793">Thylakoid</keyword>
<gene>
    <name evidence="1" type="primary">psb27</name>
    <name evidence="2" type="ORF">Mic7113_1044</name>
</gene>
<dbReference type="HAMAP" id="MF_01481">
    <property type="entry name" value="PSII_Psb27"/>
    <property type="match status" value="1"/>
</dbReference>
<dbReference type="KEGG" id="mic:Mic7113_1044"/>
<dbReference type="STRING" id="1173027.Mic7113_1044"/>
<accession>K9W9L3</accession>
<dbReference type="GO" id="GO:0009523">
    <property type="term" value="C:photosystem II"/>
    <property type="evidence" value="ECO:0007669"/>
    <property type="project" value="InterPro"/>
</dbReference>
<dbReference type="GO" id="GO:0031977">
    <property type="term" value="C:thylakoid lumen"/>
    <property type="evidence" value="ECO:0007669"/>
    <property type="project" value="UniProtKB-UniRule"/>
</dbReference>
<dbReference type="PATRIC" id="fig|1173027.3.peg.1150"/>
<dbReference type="GO" id="GO:0010206">
    <property type="term" value="P:photosystem II repair"/>
    <property type="evidence" value="ECO:0007669"/>
    <property type="project" value="UniProtKB-UniRule"/>
</dbReference>
<dbReference type="PANTHER" id="PTHR34041:SF1">
    <property type="entry name" value="PHOTOSYSTEM II REPAIR PROTEIN PSB27-H1, CHLOROPLASTIC"/>
    <property type="match status" value="1"/>
</dbReference>
<name>K9W9L3_9CYAN</name>
<dbReference type="GO" id="GO:0031676">
    <property type="term" value="C:plasma membrane-derived thylakoid membrane"/>
    <property type="evidence" value="ECO:0007669"/>
    <property type="project" value="UniProtKB-SubCell"/>
</dbReference>
<keyword evidence="1" id="KW-0472">Membrane</keyword>
<dbReference type="GO" id="GO:0010207">
    <property type="term" value="P:photosystem II assembly"/>
    <property type="evidence" value="ECO:0007669"/>
    <property type="project" value="UniProtKB-UniRule"/>
</dbReference>
<dbReference type="InterPro" id="IPR038450">
    <property type="entry name" value="PSII_Psb27_sf"/>
</dbReference>
<dbReference type="HOGENOM" id="CLU_112237_2_0_3"/>
<comment type="similarity">
    <text evidence="1">Belongs to the Psb27 family.</text>
</comment>
<keyword evidence="1" id="KW-0564">Palmitate</keyword>
<reference evidence="2 3" key="1">
    <citation type="submission" date="2012-06" db="EMBL/GenBank/DDBJ databases">
        <title>Finished chromosome of genome of Microcoleus sp. PCC 7113.</title>
        <authorList>
            <consortium name="US DOE Joint Genome Institute"/>
            <person name="Gugger M."/>
            <person name="Coursin T."/>
            <person name="Rippka R."/>
            <person name="Tandeau De Marsac N."/>
            <person name="Huntemann M."/>
            <person name="Wei C.-L."/>
            <person name="Han J."/>
            <person name="Detter J.C."/>
            <person name="Han C."/>
            <person name="Tapia R."/>
            <person name="Chen A."/>
            <person name="Kyrpides N."/>
            <person name="Mavromatis K."/>
            <person name="Markowitz V."/>
            <person name="Szeto E."/>
            <person name="Ivanova N."/>
            <person name="Pagani I."/>
            <person name="Pati A."/>
            <person name="Goodwin L."/>
            <person name="Nordberg H.P."/>
            <person name="Cantor M.N."/>
            <person name="Hua S.X."/>
            <person name="Woyke T."/>
            <person name="Kerfeld C.A."/>
        </authorList>
    </citation>
    <scope>NUCLEOTIDE SEQUENCE [LARGE SCALE GENOMIC DNA]</scope>
    <source>
        <strain evidence="2 3">PCC 7113</strain>
    </source>
</reference>
<dbReference type="eggNOG" id="ENOG5031CPI">
    <property type="taxonomic scope" value="Bacteria"/>
</dbReference>
<organism evidence="2 3">
    <name type="scientific">Allocoleopsis franciscana PCC 7113</name>
    <dbReference type="NCBI Taxonomy" id="1173027"/>
    <lineage>
        <taxon>Bacteria</taxon>
        <taxon>Bacillati</taxon>
        <taxon>Cyanobacteriota</taxon>
        <taxon>Cyanophyceae</taxon>
        <taxon>Coleofasciculales</taxon>
        <taxon>Coleofasciculaceae</taxon>
        <taxon>Allocoleopsis</taxon>
        <taxon>Allocoleopsis franciscana</taxon>
    </lineage>
</organism>
<evidence type="ECO:0000256" key="1">
    <source>
        <dbReference type="HAMAP-Rule" id="MF_01481"/>
    </source>
</evidence>
<comment type="subunit">
    <text evidence="1">Monomer. Forms a complex with a monomeric, partially assembled PSII. This is probably the complex in which D1 is assembled and/or replaced.</text>
</comment>
<keyword evidence="1" id="KW-0449">Lipoprotein</keyword>
<comment type="subcellular location">
    <subcellularLocation>
        <location evidence="1">Cellular thylakoid membrane</location>
        <topology evidence="1">Lipid-anchor</topology>
        <orientation evidence="1">Lumenal side</orientation>
    </subcellularLocation>
    <text evidence="1">Associated with PSII on the lumenal side of the thylakoid membrane.</text>
</comment>
<dbReference type="EMBL" id="CP003630">
    <property type="protein sequence ID" value="AFZ16938.1"/>
    <property type="molecule type" value="Genomic_DNA"/>
</dbReference>
<dbReference type="NCBIfam" id="TIGR03044">
    <property type="entry name" value="PS_II_psb27"/>
    <property type="match status" value="1"/>
</dbReference>
<protein>
    <recommendedName>
        <fullName evidence="1">Photosystem II lipoprotein Psb27</fullName>
    </recommendedName>
    <alternativeName>
        <fullName evidence="1">Photosystem II 11 kDa protein</fullName>
    </alternativeName>
</protein>
<dbReference type="AlphaFoldDB" id="K9W9L3"/>
<dbReference type="Gene3D" id="1.20.58.810">
    <property type="entry name" value="Photosystem II Pbs27"/>
    <property type="match status" value="1"/>
</dbReference>
<dbReference type="InterPro" id="IPR025585">
    <property type="entry name" value="PSII_Psb27"/>
</dbReference>
<keyword evidence="3" id="KW-1185">Reference proteome</keyword>
<keyword evidence="1" id="KW-0732">Signal</keyword>
<comment type="function">
    <text evidence="1">Plays a role in the repair and/or biogenesis of the calcium-manganese-oxide cluster on the lumenal face of the thylakoid membrane. Its presence in a photosystem II (PSII) preparation prevents binding of some small extrinsic subunits and thus assembly of calcium-manganese-oxide cluster.</text>
</comment>
<dbReference type="InterPro" id="IPR017488">
    <property type="entry name" value="PSII_Psb27_cyano_bac"/>
</dbReference>
<dbReference type="Proteomes" id="UP000010471">
    <property type="component" value="Chromosome"/>
</dbReference>
<sequence length="136" mass="15131">MLMKRHISRLIALVLVVVMGLMGCSSTTSVSGLTGDYRQDTLTLLQNLRTAIELPEGTPDKAEAQSNARQSINEFASRYRRDSSVANLSSFTTMRTALNSLAGHYSSYPNRPLPQKLKNRLEQEFRQVESALKRGA</sequence>
<dbReference type="PROSITE" id="PS51257">
    <property type="entry name" value="PROKAR_LIPOPROTEIN"/>
    <property type="match status" value="1"/>
</dbReference>
<dbReference type="PANTHER" id="PTHR34041">
    <property type="entry name" value="PHOTOSYSTEM II REPAIR PROTEIN PSB27-H1, CHLOROPLASTIC"/>
    <property type="match status" value="1"/>
</dbReference>
<dbReference type="Pfam" id="PF13326">
    <property type="entry name" value="PSII_Pbs27"/>
    <property type="match status" value="1"/>
</dbReference>
<evidence type="ECO:0000313" key="3">
    <source>
        <dbReference type="Proteomes" id="UP000010471"/>
    </source>
</evidence>
<proteinExistence type="inferred from homology"/>
<evidence type="ECO:0000313" key="2">
    <source>
        <dbReference type="EMBL" id="AFZ16938.1"/>
    </source>
</evidence>